<protein>
    <submittedName>
        <fullName evidence="1">Uncharacterized protein</fullName>
    </submittedName>
</protein>
<dbReference type="Proteomes" id="UP000078597">
    <property type="component" value="Unassembled WGS sequence"/>
</dbReference>
<reference evidence="2 4" key="3">
    <citation type="submission" date="2016-06" db="EMBL/GenBank/DDBJ databases">
        <authorList>
            <consortium name="Pathogen Informatics"/>
        </authorList>
    </citation>
    <scope>NUCLEOTIDE SEQUENCE [LARGE SCALE GENOMIC DNA]</scope>
</reference>
<reference evidence="1" key="2">
    <citation type="submission" date="2016-05" db="EMBL/GenBank/DDBJ databases">
        <authorList>
            <person name="Lavstsen T."/>
            <person name="Jespersen J.S."/>
        </authorList>
    </citation>
    <scope>NUCLEOTIDE SEQUENCE [LARGE SCALE GENOMIC DNA]</scope>
</reference>
<reference evidence="3" key="1">
    <citation type="submission" date="2016-05" db="EMBL/GenBank/DDBJ databases">
        <authorList>
            <person name="Naeem Raeece"/>
        </authorList>
    </citation>
    <scope>NUCLEOTIDE SEQUENCE [LARGE SCALE GENOMIC DNA]</scope>
</reference>
<dbReference type="GeneID" id="39867975"/>
<evidence type="ECO:0000313" key="4">
    <source>
        <dbReference type="Proteomes" id="UP000219813"/>
    </source>
</evidence>
<dbReference type="EMBL" id="LT594628">
    <property type="protein sequence ID" value="SBT87950.1"/>
    <property type="molecule type" value="Genomic_DNA"/>
</dbReference>
<organism evidence="1 3">
    <name type="scientific">Plasmodium malariae</name>
    <dbReference type="NCBI Taxonomy" id="5858"/>
    <lineage>
        <taxon>Eukaryota</taxon>
        <taxon>Sar</taxon>
        <taxon>Alveolata</taxon>
        <taxon>Apicomplexa</taxon>
        <taxon>Aconoidasida</taxon>
        <taxon>Haemosporida</taxon>
        <taxon>Plasmodiidae</taxon>
        <taxon>Plasmodium</taxon>
        <taxon>Plasmodium (Plasmodium)</taxon>
    </lineage>
</organism>
<accession>A0A1A8WUW0</accession>
<dbReference type="EMBL" id="FLQW01003745">
    <property type="protein sequence ID" value="SBS96135.1"/>
    <property type="molecule type" value="Genomic_DNA"/>
</dbReference>
<dbReference type="Proteomes" id="UP000219813">
    <property type="component" value="Chromosome 7"/>
</dbReference>
<dbReference type="OMA" id="DIIEYPC"/>
<dbReference type="KEGG" id="pmal:PMUG01_07041300"/>
<evidence type="ECO:0000313" key="2">
    <source>
        <dbReference type="EMBL" id="SBT87950.1"/>
    </source>
</evidence>
<keyword evidence="4" id="KW-1185">Reference proteome</keyword>
<evidence type="ECO:0000313" key="1">
    <source>
        <dbReference type="EMBL" id="SBS96135.1"/>
    </source>
</evidence>
<dbReference type="OrthoDB" id="336729at2759"/>
<dbReference type="RefSeq" id="XP_028860882.1">
    <property type="nucleotide sequence ID" value="XM_029004166.1"/>
</dbReference>
<sequence length="377" mass="43776">MKINNLNICVQVKCISFCSSNFVASKLSEQNKYKRINMGEKFLDADEDVDADTPDNASVVNDDEYDSNKKEEIKLKNLIGNVYIGKVLNVGGNVDDNTIRGKNIIGIFTLNSKINKDKIMVPYHDIIEYPCNDINNDYLLCAVFRSFYESYICLSFIKCYNKLNYIAIFVDDILKVLPFLKILLIEKFYIILIFLSSKNDIQNKIKNKLHEFHITDEFIKERIFILSSDMNIPEHVHNITSRLGVKTIFVYPNIKIDINILKKNIFTISALNAHIIFTTSFDYLSPHECKLLYEKGITIHFFNINNYIYYDYFKMVDAFNYVLLSILNKDIDVPTVSISKKYFSRMEEILSCNPYSASYSIYINRTVDFLVDGVIPK</sequence>
<dbReference type="VEuPathDB" id="PlasmoDB:PmUG01_07041300"/>
<evidence type="ECO:0000313" key="3">
    <source>
        <dbReference type="Proteomes" id="UP000078597"/>
    </source>
</evidence>
<gene>
    <name evidence="2" type="primary">PmUG01_07041300</name>
    <name evidence="1" type="ORF">PMALA_051500</name>
    <name evidence="2" type="ORF">PMUG01_07041300</name>
</gene>
<dbReference type="AlphaFoldDB" id="A0A1A8WUW0"/>
<proteinExistence type="predicted"/>
<name>A0A1A8WUW0_PLAMA</name>